<feature type="domain" description="F-box" evidence="2">
    <location>
        <begin position="306"/>
        <end position="352"/>
    </location>
</feature>
<dbReference type="SMART" id="SM00256">
    <property type="entry name" value="FBOX"/>
    <property type="match status" value="1"/>
</dbReference>
<accession>A0AA88MDP5</accession>
<feature type="compositionally biased region" description="Low complexity" evidence="1">
    <location>
        <begin position="100"/>
        <end position="116"/>
    </location>
</feature>
<dbReference type="InterPro" id="IPR036047">
    <property type="entry name" value="F-box-like_dom_sf"/>
</dbReference>
<dbReference type="InterPro" id="IPR021625">
    <property type="entry name" value="PI31_Prot_N"/>
</dbReference>
<evidence type="ECO:0000313" key="4">
    <source>
        <dbReference type="Proteomes" id="UP001187315"/>
    </source>
</evidence>
<dbReference type="Pfam" id="PF12937">
    <property type="entry name" value="F-box-like"/>
    <property type="match status" value="1"/>
</dbReference>
<reference evidence="3" key="1">
    <citation type="submission" date="2023-08" db="EMBL/GenBank/DDBJ databases">
        <title>Pelteobagrus vachellii genome.</title>
        <authorList>
            <person name="Liu H."/>
        </authorList>
    </citation>
    <scope>NUCLEOTIDE SEQUENCE</scope>
    <source>
        <strain evidence="3">PRFRI_2022a</strain>
        <tissue evidence="3">Muscle</tissue>
    </source>
</reference>
<sequence>MKKFMSAVRAAVESLLCRDEEEMTENTVDTTGPVVFAENSKMKLRVRVNKQTSRVELEGPEPTLTQLSTQVKEVVLPSAGLSNSNVSADQNTPQSPAGLSTHQSDTSSSHESPDSTCATCETEETDMDRGEAEQEAMGLFIPEPMLCCEAEKDKVPPSLETLYQTAQCNSTSDCLLLAAHVLLLETGFLPQGCDIRAREMPSGWNATEGLCRLRYFYPFCEKSPVQMVGMLMGQALIIKTTIKTTGAEEFSQKLALNPEDYVTKEWAGGNTGLVYRDMEKLSRVFKDQLVYPLIARAREALGLPALFGLTVLPPELLLSIMLLLDVPSILKLSEVCRHLYSVTQDASLWKHFVYRDFGADTEHRDWKKLYKKKYQQKKAQQKCIMRRYAQISPIHLHIQDPFPHLPIPLFPPGVVRDEDYQRHALLQAILPRQHHDLIGRILDYEPPV</sequence>
<dbReference type="AlphaFoldDB" id="A0AA88MDP5"/>
<dbReference type="Gene3D" id="1.20.1280.50">
    <property type="match status" value="1"/>
</dbReference>
<dbReference type="Gene3D" id="3.40.1000.30">
    <property type="match status" value="1"/>
</dbReference>
<dbReference type="Pfam" id="PF11566">
    <property type="entry name" value="PI31_Prot_N"/>
    <property type="match status" value="1"/>
</dbReference>
<name>A0AA88MDP5_TACVA</name>
<evidence type="ECO:0000256" key="1">
    <source>
        <dbReference type="SAM" id="MobiDB-lite"/>
    </source>
</evidence>
<proteinExistence type="predicted"/>
<dbReference type="GO" id="GO:1903599">
    <property type="term" value="P:positive regulation of autophagy of mitochondrion"/>
    <property type="evidence" value="ECO:0007669"/>
    <property type="project" value="TreeGrafter"/>
</dbReference>
<dbReference type="PANTHER" id="PTHR15537">
    <property type="entry name" value="F-BOX ONLY PROTEIN 7"/>
    <property type="match status" value="1"/>
</dbReference>
<dbReference type="SUPFAM" id="SSF81383">
    <property type="entry name" value="F-box domain"/>
    <property type="match status" value="1"/>
</dbReference>
<dbReference type="PANTHER" id="PTHR15537:SF2">
    <property type="entry name" value="F-BOX ONLY PROTEIN 7"/>
    <property type="match status" value="1"/>
</dbReference>
<dbReference type="GO" id="GO:0019901">
    <property type="term" value="F:protein kinase binding"/>
    <property type="evidence" value="ECO:0007669"/>
    <property type="project" value="InterPro"/>
</dbReference>
<evidence type="ECO:0000313" key="3">
    <source>
        <dbReference type="EMBL" id="KAK2834624.1"/>
    </source>
</evidence>
<protein>
    <recommendedName>
        <fullName evidence="2">F-box domain-containing protein</fullName>
    </recommendedName>
</protein>
<evidence type="ECO:0000259" key="2">
    <source>
        <dbReference type="PROSITE" id="PS50181"/>
    </source>
</evidence>
<organism evidence="3 4">
    <name type="scientific">Tachysurus vachellii</name>
    <name type="common">Darkbarbel catfish</name>
    <name type="synonym">Pelteobagrus vachellii</name>
    <dbReference type="NCBI Taxonomy" id="175792"/>
    <lineage>
        <taxon>Eukaryota</taxon>
        <taxon>Metazoa</taxon>
        <taxon>Chordata</taxon>
        <taxon>Craniata</taxon>
        <taxon>Vertebrata</taxon>
        <taxon>Euteleostomi</taxon>
        <taxon>Actinopterygii</taxon>
        <taxon>Neopterygii</taxon>
        <taxon>Teleostei</taxon>
        <taxon>Ostariophysi</taxon>
        <taxon>Siluriformes</taxon>
        <taxon>Bagridae</taxon>
        <taxon>Tachysurus</taxon>
    </lineage>
</organism>
<dbReference type="Proteomes" id="UP001187315">
    <property type="component" value="Unassembled WGS sequence"/>
</dbReference>
<dbReference type="EMBL" id="JAVHJS010000015">
    <property type="protein sequence ID" value="KAK2834624.1"/>
    <property type="molecule type" value="Genomic_DNA"/>
</dbReference>
<comment type="caution">
    <text evidence="3">The sequence shown here is derived from an EMBL/GenBank/DDBJ whole genome shotgun (WGS) entry which is preliminary data.</text>
</comment>
<feature type="compositionally biased region" description="Polar residues" evidence="1">
    <location>
        <begin position="81"/>
        <end position="98"/>
    </location>
</feature>
<keyword evidence="4" id="KW-1185">Reference proteome</keyword>
<dbReference type="InterPro" id="IPR001810">
    <property type="entry name" value="F-box_dom"/>
</dbReference>
<dbReference type="InterPro" id="IPR047118">
    <property type="entry name" value="Fbxo7"/>
</dbReference>
<feature type="region of interest" description="Disordered" evidence="1">
    <location>
        <begin position="81"/>
        <end position="128"/>
    </location>
</feature>
<gene>
    <name evidence="3" type="ORF">Q7C36_015325</name>
</gene>
<dbReference type="PROSITE" id="PS50181">
    <property type="entry name" value="FBOX"/>
    <property type="match status" value="1"/>
</dbReference>